<dbReference type="InterPro" id="IPR006464">
    <property type="entry name" value="AcTrfase_RimI/Ard1"/>
</dbReference>
<keyword evidence="2 5" id="KW-0963">Cytoplasm</keyword>
<keyword evidence="7" id="KW-0689">Ribosomal protein</keyword>
<keyword evidence="7" id="KW-0687">Ribonucleoprotein</keyword>
<feature type="domain" description="N-acetyltransferase" evidence="6">
    <location>
        <begin position="3"/>
        <end position="147"/>
    </location>
</feature>
<organism evidence="7 8">
    <name type="scientific">Paratissierella segnis</name>
    <dbReference type="NCBI Taxonomy" id="2763679"/>
    <lineage>
        <taxon>Bacteria</taxon>
        <taxon>Bacillati</taxon>
        <taxon>Bacillota</taxon>
        <taxon>Tissierellia</taxon>
        <taxon>Tissierellales</taxon>
        <taxon>Tissierellaceae</taxon>
        <taxon>Paratissierella</taxon>
    </lineage>
</organism>
<keyword evidence="8" id="KW-1185">Reference proteome</keyword>
<sequence length="147" mass="17044">MEIIIRKMEIDDLDSIMEIEKQSFTTPWSRNAFEMEIRDNLLAHYIVAAIDDKIVGYGGIWFILDEGHITNIAVNRDYRGIGVGNKLICGLIDLCSENDINNMTLEVRKSNIVAQNLYKKYGFIDFGVRPRYYSDNNEDAIIMWRTN</sequence>
<evidence type="ECO:0000313" key="7">
    <source>
        <dbReference type="EMBL" id="MBC8589137.1"/>
    </source>
</evidence>
<evidence type="ECO:0000256" key="2">
    <source>
        <dbReference type="ARBA" id="ARBA00022490"/>
    </source>
</evidence>
<evidence type="ECO:0000256" key="4">
    <source>
        <dbReference type="ARBA" id="ARBA00023315"/>
    </source>
</evidence>
<evidence type="ECO:0000259" key="6">
    <source>
        <dbReference type="PROSITE" id="PS51186"/>
    </source>
</evidence>
<dbReference type="Proteomes" id="UP000601171">
    <property type="component" value="Unassembled WGS sequence"/>
</dbReference>
<evidence type="ECO:0000256" key="3">
    <source>
        <dbReference type="ARBA" id="ARBA00022679"/>
    </source>
</evidence>
<name>A0A926IG25_9FIRM</name>
<protein>
    <recommendedName>
        <fullName evidence="5">[Ribosomal protein bS18]-alanine N-acetyltransferase</fullName>
        <ecNumber evidence="5">2.3.1.266</ecNumber>
    </recommendedName>
</protein>
<dbReference type="InterPro" id="IPR000182">
    <property type="entry name" value="GNAT_dom"/>
</dbReference>
<dbReference type="AlphaFoldDB" id="A0A926IG25"/>
<comment type="function">
    <text evidence="5">Acetylates the N-terminal alanine of ribosomal protein bS18.</text>
</comment>
<dbReference type="GO" id="GO:0008999">
    <property type="term" value="F:protein-N-terminal-alanine acetyltransferase activity"/>
    <property type="evidence" value="ECO:0007669"/>
    <property type="project" value="UniProtKB-EC"/>
</dbReference>
<dbReference type="PANTHER" id="PTHR43420:SF44">
    <property type="entry name" value="ACETYLTRANSFERASE YPEA"/>
    <property type="match status" value="1"/>
</dbReference>
<comment type="similarity">
    <text evidence="1 5">Belongs to the acetyltransferase family. RimI subfamily.</text>
</comment>
<comment type="caution">
    <text evidence="7">The sequence shown here is derived from an EMBL/GenBank/DDBJ whole genome shotgun (WGS) entry which is preliminary data.</text>
</comment>
<evidence type="ECO:0000256" key="5">
    <source>
        <dbReference type="RuleBase" id="RU363094"/>
    </source>
</evidence>
<dbReference type="PANTHER" id="PTHR43420">
    <property type="entry name" value="ACETYLTRANSFERASE"/>
    <property type="match status" value="1"/>
</dbReference>
<evidence type="ECO:0000313" key="8">
    <source>
        <dbReference type="Proteomes" id="UP000601171"/>
    </source>
</evidence>
<accession>A0A926IG25</accession>
<keyword evidence="3" id="KW-0808">Transferase</keyword>
<dbReference type="RefSeq" id="WP_262430599.1">
    <property type="nucleotide sequence ID" value="NZ_JACRTG010000030.1"/>
</dbReference>
<dbReference type="GO" id="GO:0005840">
    <property type="term" value="C:ribosome"/>
    <property type="evidence" value="ECO:0007669"/>
    <property type="project" value="UniProtKB-KW"/>
</dbReference>
<dbReference type="Pfam" id="PF00583">
    <property type="entry name" value="Acetyltransf_1"/>
    <property type="match status" value="1"/>
</dbReference>
<dbReference type="InterPro" id="IPR050680">
    <property type="entry name" value="YpeA/RimI_acetyltransf"/>
</dbReference>
<dbReference type="NCBIfam" id="TIGR01575">
    <property type="entry name" value="rimI"/>
    <property type="match status" value="1"/>
</dbReference>
<dbReference type="InterPro" id="IPR016181">
    <property type="entry name" value="Acyl_CoA_acyltransferase"/>
</dbReference>
<keyword evidence="4" id="KW-0012">Acyltransferase</keyword>
<comment type="subcellular location">
    <subcellularLocation>
        <location evidence="5">Cytoplasm</location>
    </subcellularLocation>
</comment>
<proteinExistence type="inferred from homology"/>
<dbReference type="PROSITE" id="PS51186">
    <property type="entry name" value="GNAT"/>
    <property type="match status" value="1"/>
</dbReference>
<dbReference type="EC" id="2.3.1.266" evidence="5"/>
<dbReference type="Gene3D" id="3.40.630.30">
    <property type="match status" value="1"/>
</dbReference>
<dbReference type="GO" id="GO:0005737">
    <property type="term" value="C:cytoplasm"/>
    <property type="evidence" value="ECO:0007669"/>
    <property type="project" value="UniProtKB-SubCell"/>
</dbReference>
<reference evidence="7" key="1">
    <citation type="submission" date="2020-08" db="EMBL/GenBank/DDBJ databases">
        <title>Genome public.</title>
        <authorList>
            <person name="Liu C."/>
            <person name="Sun Q."/>
        </authorList>
    </citation>
    <scope>NUCLEOTIDE SEQUENCE</scope>
    <source>
        <strain evidence="7">BX21</strain>
    </source>
</reference>
<dbReference type="SUPFAM" id="SSF55729">
    <property type="entry name" value="Acyl-CoA N-acyltransferases (Nat)"/>
    <property type="match status" value="1"/>
</dbReference>
<gene>
    <name evidence="7" type="primary">rimI</name>
    <name evidence="7" type="ORF">H8707_13025</name>
</gene>
<comment type="catalytic activity">
    <reaction evidence="5">
        <text>N-terminal L-alanyl-[ribosomal protein bS18] + acetyl-CoA = N-terminal N(alpha)-acetyl-L-alanyl-[ribosomal protein bS18] + CoA + H(+)</text>
        <dbReference type="Rhea" id="RHEA:43756"/>
        <dbReference type="Rhea" id="RHEA-COMP:10676"/>
        <dbReference type="Rhea" id="RHEA-COMP:10677"/>
        <dbReference type="ChEBI" id="CHEBI:15378"/>
        <dbReference type="ChEBI" id="CHEBI:57287"/>
        <dbReference type="ChEBI" id="CHEBI:57288"/>
        <dbReference type="ChEBI" id="CHEBI:64718"/>
        <dbReference type="ChEBI" id="CHEBI:83683"/>
        <dbReference type="EC" id="2.3.1.266"/>
    </reaction>
</comment>
<dbReference type="CDD" id="cd04301">
    <property type="entry name" value="NAT_SF"/>
    <property type="match status" value="1"/>
</dbReference>
<evidence type="ECO:0000256" key="1">
    <source>
        <dbReference type="ARBA" id="ARBA00005395"/>
    </source>
</evidence>
<dbReference type="EMBL" id="JACRTG010000030">
    <property type="protein sequence ID" value="MBC8589137.1"/>
    <property type="molecule type" value="Genomic_DNA"/>
</dbReference>